<evidence type="ECO:0000256" key="11">
    <source>
        <dbReference type="HAMAP-Rule" id="MF_01261"/>
    </source>
</evidence>
<evidence type="ECO:0000259" key="12">
    <source>
        <dbReference type="PROSITE" id="PS51831"/>
    </source>
</evidence>
<evidence type="ECO:0000313" key="14">
    <source>
        <dbReference type="Proteomes" id="UP001501788"/>
    </source>
</evidence>
<evidence type="ECO:0000256" key="9">
    <source>
        <dbReference type="ARBA" id="ARBA00022842"/>
    </source>
</evidence>
<comment type="miscellaneous">
    <text evidence="11">A single active site specifically recognizes both ATP and CTP and is responsible for their addition.</text>
</comment>
<proteinExistence type="inferred from homology"/>
<dbReference type="EC" id="3.1.3.-" evidence="11"/>
<keyword evidence="14" id="KW-1185">Reference proteome</keyword>
<evidence type="ECO:0000256" key="4">
    <source>
        <dbReference type="ARBA" id="ARBA00022695"/>
    </source>
</evidence>
<dbReference type="InterPro" id="IPR043519">
    <property type="entry name" value="NT_sf"/>
</dbReference>
<feature type="binding site" evidence="11">
    <location>
        <position position="144"/>
    </location>
    <ligand>
        <name>ATP</name>
        <dbReference type="ChEBI" id="CHEBI:30616"/>
    </ligand>
</feature>
<feature type="binding site" evidence="11">
    <location>
        <position position="8"/>
    </location>
    <ligand>
        <name>CTP</name>
        <dbReference type="ChEBI" id="CHEBI:37563"/>
    </ligand>
</feature>
<dbReference type="InterPro" id="IPR006674">
    <property type="entry name" value="HD_domain"/>
</dbReference>
<dbReference type="PROSITE" id="PS51831">
    <property type="entry name" value="HD"/>
    <property type="match status" value="1"/>
</dbReference>
<comment type="domain">
    <text evidence="11">Comprises two domains: an N-terminal domain containing the nucleotidyltransferase activity and a C-terminal HD domain associated with both phosphodiesterase and phosphatase activities.</text>
</comment>
<evidence type="ECO:0000256" key="7">
    <source>
        <dbReference type="ARBA" id="ARBA00022800"/>
    </source>
</evidence>
<evidence type="ECO:0000256" key="3">
    <source>
        <dbReference type="ARBA" id="ARBA00022694"/>
    </source>
</evidence>
<dbReference type="Gene3D" id="3.30.460.10">
    <property type="entry name" value="Beta Polymerase, domain 2"/>
    <property type="match status" value="1"/>
</dbReference>
<dbReference type="Pfam" id="PF12627">
    <property type="entry name" value="PolyA_pol_RNAbd"/>
    <property type="match status" value="1"/>
</dbReference>
<feature type="binding site" evidence="11">
    <location>
        <position position="11"/>
    </location>
    <ligand>
        <name>ATP</name>
        <dbReference type="ChEBI" id="CHEBI:30616"/>
    </ligand>
</feature>
<keyword evidence="11" id="KW-0378">Hydrolase</keyword>
<dbReference type="Gene3D" id="1.10.3090.10">
    <property type="entry name" value="cca-adding enzyme, domain 2"/>
    <property type="match status" value="1"/>
</dbReference>
<comment type="function">
    <text evidence="11">Catalyzes the addition and repair of the essential 3'-terminal CCA sequence in tRNAs without using a nucleic acid template. Adds these three nucleotides in the order of C, C, and A to the tRNA nucleotide-73, using CTP and ATP as substrates and producing inorganic pyrophosphate. tRNA 3'-terminal CCA addition is required both for tRNA processing and repair. Also involved in tRNA surveillance by mediating tandem CCA addition to generate a CCACCA at the 3' terminus of unstable tRNAs. While stable tRNAs receive only 3'-terminal CCA, unstable tRNAs are marked with CCACCA and rapidly degraded.</text>
</comment>
<reference evidence="14" key="1">
    <citation type="journal article" date="2019" name="Int. J. Syst. Evol. Microbiol.">
        <title>The Global Catalogue of Microorganisms (GCM) 10K type strain sequencing project: providing services to taxonomists for standard genome sequencing and annotation.</title>
        <authorList>
            <consortium name="The Broad Institute Genomics Platform"/>
            <consortium name="The Broad Institute Genome Sequencing Center for Infectious Disease"/>
            <person name="Wu L."/>
            <person name="Ma J."/>
        </authorList>
    </citation>
    <scope>NUCLEOTIDE SEQUENCE [LARGE SCALE GENOMIC DNA]</scope>
    <source>
        <strain evidence="14">JCM 31890</strain>
    </source>
</reference>
<dbReference type="InterPro" id="IPR032828">
    <property type="entry name" value="PolyA_RNA-bd"/>
</dbReference>
<evidence type="ECO:0000256" key="8">
    <source>
        <dbReference type="ARBA" id="ARBA00022840"/>
    </source>
</evidence>
<dbReference type="EC" id="3.1.4.-" evidence="11"/>
<evidence type="ECO:0000256" key="6">
    <source>
        <dbReference type="ARBA" id="ARBA00022741"/>
    </source>
</evidence>
<sequence length="416" mass="45976">MQIYMVGGAVRDQLLGRPVNDHDWVVVGATPEQMEAAGYLPVGRDFPVFLHPDTREEYALARTERKSGRGYRGFVVQSSPDVTLEQDLARRDLTINSIAAPSAWTSTTELFDPYGGVRDLQARMLRHVTDAFREDPVRILRVARFAARFTDFAVAPETLALMREMVAHGEADHLVPERVWQELARGLMEAQPSRMFEVLRACGALRVLLPEVDRLWGVPQRAEYHPEVDTGVHLMMVLDMAAQLEAPLAVRFACLTHDLGKGTTPADVLPRHIGHEQRSARLLQGVCERLRIPVDCRELADVVAREHGNIHRSAELSAAALVRLLERCDALRKPARFADVLLACECDARGRLGFEDRPYPQRPRLWAALQAALAVATAPIAAEAAAQGLRGPQVGERVHAARVAAIAQALPTLPPA</sequence>
<feature type="binding site" evidence="11">
    <location>
        <position position="144"/>
    </location>
    <ligand>
        <name>CTP</name>
        <dbReference type="ChEBI" id="CHEBI:37563"/>
    </ligand>
</feature>
<dbReference type="HAMAP" id="MF_01261">
    <property type="entry name" value="CCA_bact_type1"/>
    <property type="match status" value="1"/>
</dbReference>
<dbReference type="InterPro" id="IPR012006">
    <property type="entry name" value="CCA_bact"/>
</dbReference>
<dbReference type="CDD" id="cd05398">
    <property type="entry name" value="NT_ClassII-CCAase"/>
    <property type="match status" value="1"/>
</dbReference>
<evidence type="ECO:0000256" key="1">
    <source>
        <dbReference type="ARBA" id="ARBA00022596"/>
    </source>
</evidence>
<keyword evidence="5 11" id="KW-0479">Metal-binding</keyword>
<dbReference type="SUPFAM" id="SSF81891">
    <property type="entry name" value="Poly A polymerase C-terminal region-like"/>
    <property type="match status" value="1"/>
</dbReference>
<evidence type="ECO:0000256" key="2">
    <source>
        <dbReference type="ARBA" id="ARBA00022679"/>
    </source>
</evidence>
<keyword evidence="4 11" id="KW-0548">Nucleotidyltransferase</keyword>
<evidence type="ECO:0000256" key="10">
    <source>
        <dbReference type="ARBA" id="ARBA00022884"/>
    </source>
</evidence>
<comment type="catalytic activity">
    <reaction evidence="11">
        <text>a tRNA precursor + 2 CTP + ATP = a tRNA with a 3' CCA end + 3 diphosphate</text>
        <dbReference type="Rhea" id="RHEA:14433"/>
        <dbReference type="Rhea" id="RHEA-COMP:10465"/>
        <dbReference type="Rhea" id="RHEA-COMP:10468"/>
        <dbReference type="ChEBI" id="CHEBI:30616"/>
        <dbReference type="ChEBI" id="CHEBI:33019"/>
        <dbReference type="ChEBI" id="CHEBI:37563"/>
        <dbReference type="ChEBI" id="CHEBI:74896"/>
        <dbReference type="ChEBI" id="CHEBI:83071"/>
        <dbReference type="EC" id="2.7.7.72"/>
    </reaction>
</comment>
<keyword evidence="6 11" id="KW-0547">Nucleotide-binding</keyword>
<evidence type="ECO:0000313" key="13">
    <source>
        <dbReference type="EMBL" id="GAA4425685.1"/>
    </source>
</evidence>
<keyword evidence="1 11" id="KW-0533">Nickel</keyword>
<dbReference type="Pfam" id="PF01966">
    <property type="entry name" value="HD"/>
    <property type="match status" value="1"/>
</dbReference>
<feature type="binding site" evidence="11">
    <location>
        <position position="141"/>
    </location>
    <ligand>
        <name>CTP</name>
        <dbReference type="ChEBI" id="CHEBI:37563"/>
    </ligand>
</feature>
<keyword evidence="11" id="KW-0511">Multifunctional enzyme</keyword>
<comment type="subunit">
    <text evidence="11">Monomer. Can also form homodimers and oligomers.</text>
</comment>
<dbReference type="SUPFAM" id="SSF81301">
    <property type="entry name" value="Nucleotidyltransferase"/>
    <property type="match status" value="1"/>
</dbReference>
<comment type="cofactor">
    <cofactor evidence="11">
        <name>Mg(2+)</name>
        <dbReference type="ChEBI" id="CHEBI:18420"/>
    </cofactor>
    <text evidence="11">Magnesium is required for nucleotidyltransferase activity.</text>
</comment>
<dbReference type="InterPro" id="IPR003607">
    <property type="entry name" value="HD/PDEase_dom"/>
</dbReference>
<keyword evidence="8 11" id="KW-0067">ATP-binding</keyword>
<organism evidence="13 14">
    <name type="scientific">Acidovorax lacteus</name>
    <dbReference type="NCBI Taxonomy" id="1924988"/>
    <lineage>
        <taxon>Bacteria</taxon>
        <taxon>Pseudomonadati</taxon>
        <taxon>Pseudomonadota</taxon>
        <taxon>Betaproteobacteria</taxon>
        <taxon>Burkholderiales</taxon>
        <taxon>Comamonadaceae</taxon>
        <taxon>Acidovorax</taxon>
    </lineage>
</organism>
<feature type="binding site" evidence="11">
    <location>
        <position position="11"/>
    </location>
    <ligand>
        <name>CTP</name>
        <dbReference type="ChEBI" id="CHEBI:37563"/>
    </ligand>
</feature>
<keyword evidence="9 11" id="KW-0460">Magnesium</keyword>
<evidence type="ECO:0000256" key="5">
    <source>
        <dbReference type="ARBA" id="ARBA00022723"/>
    </source>
</evidence>
<feature type="binding site" evidence="11">
    <location>
        <position position="91"/>
    </location>
    <ligand>
        <name>ATP</name>
        <dbReference type="ChEBI" id="CHEBI:30616"/>
    </ligand>
</feature>
<comment type="cofactor">
    <cofactor evidence="11">
        <name>Ni(2+)</name>
        <dbReference type="ChEBI" id="CHEBI:49786"/>
    </cofactor>
    <text evidence="11">Nickel for phosphatase activity.</text>
</comment>
<dbReference type="PIRSF" id="PIRSF000813">
    <property type="entry name" value="CCA_bact"/>
    <property type="match status" value="1"/>
</dbReference>
<dbReference type="RefSeq" id="WP_345064450.1">
    <property type="nucleotide sequence ID" value="NZ_BAABEX010000013.1"/>
</dbReference>
<dbReference type="InterPro" id="IPR050124">
    <property type="entry name" value="tRNA_CCA-adding_enzyme"/>
</dbReference>
<dbReference type="PANTHER" id="PTHR47545">
    <property type="entry name" value="MULTIFUNCTIONAL CCA PROTEIN"/>
    <property type="match status" value="1"/>
</dbReference>
<dbReference type="EMBL" id="BAABEX010000013">
    <property type="protein sequence ID" value="GAA4425685.1"/>
    <property type="molecule type" value="Genomic_DNA"/>
</dbReference>
<dbReference type="CDD" id="cd00077">
    <property type="entry name" value="HDc"/>
    <property type="match status" value="1"/>
</dbReference>
<feature type="binding site" evidence="11">
    <location>
        <position position="8"/>
    </location>
    <ligand>
        <name>ATP</name>
        <dbReference type="ChEBI" id="CHEBI:30616"/>
    </ligand>
</feature>
<keyword evidence="7 11" id="KW-0692">RNA repair</keyword>
<comment type="catalytic activity">
    <reaction evidence="11">
        <text>a tRNA with a 3' CCA end + 2 CTP + ATP = a tRNA with a 3' CCACCA end + 3 diphosphate</text>
        <dbReference type="Rhea" id="RHEA:76235"/>
        <dbReference type="Rhea" id="RHEA-COMP:10468"/>
        <dbReference type="Rhea" id="RHEA-COMP:18655"/>
        <dbReference type="ChEBI" id="CHEBI:30616"/>
        <dbReference type="ChEBI" id="CHEBI:33019"/>
        <dbReference type="ChEBI" id="CHEBI:37563"/>
        <dbReference type="ChEBI" id="CHEBI:83071"/>
        <dbReference type="ChEBI" id="CHEBI:195187"/>
    </reaction>
</comment>
<dbReference type="EC" id="2.7.7.72" evidence="11"/>
<feature type="binding site" evidence="11">
    <location>
        <position position="141"/>
    </location>
    <ligand>
        <name>ATP</name>
        <dbReference type="ChEBI" id="CHEBI:30616"/>
    </ligand>
</feature>
<comment type="similarity">
    <text evidence="11">Belongs to the tRNA nucleotidyltransferase/poly(A) polymerase family. Bacterial CCA-adding enzyme type 1 subfamily.</text>
</comment>
<dbReference type="NCBIfam" id="NF008137">
    <property type="entry name" value="PRK10885.1"/>
    <property type="match status" value="1"/>
</dbReference>
<protein>
    <recommendedName>
        <fullName evidence="11">Multifunctional CCA protein</fullName>
    </recommendedName>
    <domain>
        <recommendedName>
            <fullName evidence="11">CCA-adding enzyme</fullName>
            <ecNumber evidence="11">2.7.7.72</ecNumber>
        </recommendedName>
        <alternativeName>
            <fullName evidence="11">CCA tRNA nucleotidyltransferase</fullName>
        </alternativeName>
        <alternativeName>
            <fullName evidence="11">tRNA CCA-pyrophosphorylase</fullName>
        </alternativeName>
        <alternativeName>
            <fullName evidence="11">tRNA adenylyl-/cytidylyl-transferase</fullName>
        </alternativeName>
        <alternativeName>
            <fullName evidence="11">tRNA nucleotidyltransferase</fullName>
        </alternativeName>
        <alternativeName>
            <fullName evidence="11">tRNA-NT</fullName>
        </alternativeName>
    </domain>
    <domain>
        <recommendedName>
            <fullName evidence="11">2'-nucleotidase</fullName>
            <ecNumber evidence="11">3.1.3.-</ecNumber>
        </recommendedName>
    </domain>
    <domain>
        <recommendedName>
            <fullName evidence="11">2',3'-cyclic phosphodiesterase</fullName>
            <ecNumber evidence="11">3.1.4.-</ecNumber>
        </recommendedName>
    </domain>
    <domain>
        <recommendedName>
            <fullName evidence="11">Phosphatase</fullName>
        </recommendedName>
    </domain>
</protein>
<feature type="binding site" evidence="11">
    <location>
        <position position="21"/>
    </location>
    <ligand>
        <name>Mg(2+)</name>
        <dbReference type="ChEBI" id="CHEBI:18420"/>
    </ligand>
</feature>
<keyword evidence="2 11" id="KW-0808">Transferase</keyword>
<keyword evidence="10 11" id="KW-0694">RNA-binding</keyword>
<dbReference type="InterPro" id="IPR002646">
    <property type="entry name" value="PolA_pol_head_dom"/>
</dbReference>
<comment type="caution">
    <text evidence="13">The sequence shown here is derived from an EMBL/GenBank/DDBJ whole genome shotgun (WGS) entry which is preliminary data.</text>
</comment>
<gene>
    <name evidence="11" type="primary">cca</name>
    <name evidence="13" type="ORF">GCM10023090_20970</name>
</gene>
<dbReference type="Pfam" id="PF01743">
    <property type="entry name" value="PolyA_pol"/>
    <property type="match status" value="1"/>
</dbReference>
<name>A0ABP8LAX6_9BURK</name>
<accession>A0ABP8LAX6</accession>
<keyword evidence="3 11" id="KW-0819">tRNA processing</keyword>
<feature type="domain" description="HD" evidence="12">
    <location>
        <begin position="230"/>
        <end position="331"/>
    </location>
</feature>
<dbReference type="PANTHER" id="PTHR47545:SF1">
    <property type="entry name" value="MULTIFUNCTIONAL CCA PROTEIN"/>
    <property type="match status" value="1"/>
</dbReference>
<dbReference type="Proteomes" id="UP001501788">
    <property type="component" value="Unassembled WGS sequence"/>
</dbReference>
<feature type="binding site" evidence="11">
    <location>
        <position position="91"/>
    </location>
    <ligand>
        <name>CTP</name>
        <dbReference type="ChEBI" id="CHEBI:37563"/>
    </ligand>
</feature>
<feature type="binding site" evidence="11">
    <location>
        <position position="23"/>
    </location>
    <ligand>
        <name>Mg(2+)</name>
        <dbReference type="ChEBI" id="CHEBI:18420"/>
    </ligand>
</feature>